<dbReference type="Pfam" id="PF08327">
    <property type="entry name" value="AHSA1"/>
    <property type="match status" value="1"/>
</dbReference>
<dbReference type="CDD" id="cd07814">
    <property type="entry name" value="SRPBCC_CalC_Aha1-like"/>
    <property type="match status" value="1"/>
</dbReference>
<dbReference type="STRING" id="266779.Meso_2300"/>
<evidence type="ECO:0000313" key="3">
    <source>
        <dbReference type="EMBL" id="ABG63688.1"/>
    </source>
</evidence>
<dbReference type="OrthoDB" id="8417725at2"/>
<dbReference type="EMBL" id="CP000390">
    <property type="protein sequence ID" value="ABG63688.1"/>
    <property type="molecule type" value="Genomic_DNA"/>
</dbReference>
<evidence type="ECO:0000259" key="2">
    <source>
        <dbReference type="Pfam" id="PF08327"/>
    </source>
</evidence>
<gene>
    <name evidence="3" type="ordered locus">Meso_2300</name>
</gene>
<evidence type="ECO:0000256" key="1">
    <source>
        <dbReference type="ARBA" id="ARBA00006817"/>
    </source>
</evidence>
<dbReference type="eggNOG" id="COG3832">
    <property type="taxonomic scope" value="Bacteria"/>
</dbReference>
<dbReference type="KEGG" id="mes:Meso_2300"/>
<proteinExistence type="inferred from homology"/>
<reference evidence="3" key="1">
    <citation type="submission" date="2006-06" db="EMBL/GenBank/DDBJ databases">
        <title>Complete sequence of chromosome of Chelativorans sp. BNC1.</title>
        <authorList>
            <consortium name="US DOE Joint Genome Institute"/>
            <person name="Copeland A."/>
            <person name="Lucas S."/>
            <person name="Lapidus A."/>
            <person name="Barry K."/>
            <person name="Detter J.C."/>
            <person name="Glavina del Rio T."/>
            <person name="Hammon N."/>
            <person name="Israni S."/>
            <person name="Dalin E."/>
            <person name="Tice H."/>
            <person name="Pitluck S."/>
            <person name="Chertkov O."/>
            <person name="Brettin T."/>
            <person name="Bruce D."/>
            <person name="Han C."/>
            <person name="Tapia R."/>
            <person name="Gilna P."/>
            <person name="Schmutz J."/>
            <person name="Larimer F."/>
            <person name="Land M."/>
            <person name="Hauser L."/>
            <person name="Kyrpides N."/>
            <person name="Mikhailova N."/>
            <person name="Richardson P."/>
        </authorList>
    </citation>
    <scope>NUCLEOTIDE SEQUENCE</scope>
    <source>
        <strain evidence="3">BNC1</strain>
    </source>
</reference>
<feature type="domain" description="Activator of Hsp90 ATPase homologue 1/2-like C-terminal" evidence="2">
    <location>
        <begin position="22"/>
        <end position="140"/>
    </location>
</feature>
<dbReference type="InterPro" id="IPR023393">
    <property type="entry name" value="START-like_dom_sf"/>
</dbReference>
<dbReference type="AlphaFoldDB" id="Q11FY7"/>
<sequence>MPVKKDGTGKRWVEMEVIVPGTPEQVWQAIATGPGYTAWFTPATIAERVGGAIRFDMGGNGESKGEVTAWEPPFRFGYVEPEWAEGAPPLATEITVIARSGDRCVVRMVHSLFASTDDWDDQMEGFEGGWPGFFEVLRLYLLHFAGMKAAVVHTMISVEAPQLEVWKRLAEGFGLAGINAGEAVMASQTPEQLSGVVERVKQSEKERYILLRLQQPSLGIALIGTYGVGDASNASMAFYLYGDDAQQHAAASEPRWQVSFREMFGQTRK</sequence>
<name>Q11FY7_CHESB</name>
<comment type="similarity">
    <text evidence="1">Belongs to the AHA1 family.</text>
</comment>
<protein>
    <submittedName>
        <fullName evidence="3">Activator of Hsp90 ATPase-like protein</fullName>
    </submittedName>
</protein>
<dbReference type="HOGENOM" id="CLU_084739_0_0_5"/>
<organism evidence="3">
    <name type="scientific">Chelativorans sp. (strain BNC1)</name>
    <dbReference type="NCBI Taxonomy" id="266779"/>
    <lineage>
        <taxon>Bacteria</taxon>
        <taxon>Pseudomonadati</taxon>
        <taxon>Pseudomonadota</taxon>
        <taxon>Alphaproteobacteria</taxon>
        <taxon>Hyphomicrobiales</taxon>
        <taxon>Phyllobacteriaceae</taxon>
        <taxon>Chelativorans</taxon>
    </lineage>
</organism>
<dbReference type="InterPro" id="IPR013538">
    <property type="entry name" value="ASHA1/2-like_C"/>
</dbReference>
<dbReference type="Gene3D" id="3.30.530.20">
    <property type="match status" value="1"/>
</dbReference>
<dbReference type="SUPFAM" id="SSF55961">
    <property type="entry name" value="Bet v1-like"/>
    <property type="match status" value="1"/>
</dbReference>
<accession>Q11FY7</accession>